<dbReference type="InterPro" id="IPR017896">
    <property type="entry name" value="4Fe4S_Fe-S-bd"/>
</dbReference>
<name>A0ABZ3IZZ6_SPOA4</name>
<proteinExistence type="predicted"/>
<dbReference type="InterPro" id="IPR036188">
    <property type="entry name" value="FAD/NAD-bd_sf"/>
</dbReference>
<dbReference type="Pfam" id="PF02754">
    <property type="entry name" value="CCG"/>
    <property type="match status" value="2"/>
</dbReference>
<dbReference type="Gene3D" id="3.50.50.60">
    <property type="entry name" value="FAD/NAD(P)-binding domain"/>
    <property type="match status" value="1"/>
</dbReference>
<dbReference type="InterPro" id="IPR009051">
    <property type="entry name" value="Helical_ferredxn"/>
</dbReference>
<dbReference type="SUPFAM" id="SSF51971">
    <property type="entry name" value="Nucleotide-binding domain"/>
    <property type="match status" value="1"/>
</dbReference>
<dbReference type="PROSITE" id="PS51379">
    <property type="entry name" value="4FE4S_FER_2"/>
    <property type="match status" value="1"/>
</dbReference>
<dbReference type="InterPro" id="IPR017900">
    <property type="entry name" value="4Fe4S_Fe_S_CS"/>
</dbReference>
<keyword evidence="4" id="KW-0408">Iron</keyword>
<keyword evidence="1" id="KW-0004">4Fe-4S</keyword>
<dbReference type="Proteomes" id="UP000216052">
    <property type="component" value="Chromosome"/>
</dbReference>
<evidence type="ECO:0000313" key="8">
    <source>
        <dbReference type="Proteomes" id="UP000216052"/>
    </source>
</evidence>
<dbReference type="InterPro" id="IPR051460">
    <property type="entry name" value="HdrC_iron-sulfur_subunit"/>
</dbReference>
<protein>
    <recommendedName>
        <fullName evidence="6">4Fe-4S ferredoxin-type domain-containing protein</fullName>
    </recommendedName>
</protein>
<dbReference type="Pfam" id="PF14691">
    <property type="entry name" value="Fer4_20"/>
    <property type="match status" value="1"/>
</dbReference>
<evidence type="ECO:0000256" key="4">
    <source>
        <dbReference type="ARBA" id="ARBA00023004"/>
    </source>
</evidence>
<dbReference type="PANTHER" id="PTHR43255">
    <property type="entry name" value="IRON-SULFUR-BINDING OXIDOREDUCTASE FADF-RELATED-RELATED"/>
    <property type="match status" value="1"/>
</dbReference>
<dbReference type="RefSeq" id="WP_093796473.1">
    <property type="nucleotide sequence ID" value="NZ_CP155571.1"/>
</dbReference>
<dbReference type="InterPro" id="IPR004017">
    <property type="entry name" value="Cys_rich_dom"/>
</dbReference>
<keyword evidence="3" id="KW-0560">Oxidoreductase</keyword>
<evidence type="ECO:0000313" key="7">
    <source>
        <dbReference type="EMBL" id="XFO71535.1"/>
    </source>
</evidence>
<feature type="domain" description="4Fe-4S ferredoxin-type" evidence="6">
    <location>
        <begin position="361"/>
        <end position="391"/>
    </location>
</feature>
<evidence type="ECO:0000256" key="1">
    <source>
        <dbReference type="ARBA" id="ARBA00022485"/>
    </source>
</evidence>
<reference evidence="7" key="1">
    <citation type="submission" date="2024-05" db="EMBL/GenBank/DDBJ databases">
        <title>Isolation and characterization of Sporomusa carbonis sp. nov., a carboxydotrophic hydrogenogen in the genus of Sporomusa isolated from a charcoal burning pile.</title>
        <authorList>
            <person name="Boeer T."/>
            <person name="Rosenbaum F."/>
            <person name="Eysell L."/>
            <person name="Mueller V."/>
            <person name="Daniel R."/>
            <person name="Poehlein A."/>
        </authorList>
    </citation>
    <scope>NUCLEOTIDE SEQUENCE [LARGE SCALE GENOMIC DNA]</scope>
    <source>
        <strain evidence="7">DSM 3132</strain>
    </source>
</reference>
<keyword evidence="5" id="KW-0411">Iron-sulfur</keyword>
<keyword evidence="8" id="KW-1185">Reference proteome</keyword>
<gene>
    <name evidence="7" type="ORF">SPACI_015650</name>
</gene>
<dbReference type="SUPFAM" id="SSF46548">
    <property type="entry name" value="alpha-helical ferredoxin"/>
    <property type="match status" value="1"/>
</dbReference>
<dbReference type="Gene3D" id="1.10.1060.10">
    <property type="entry name" value="Alpha-helical ferredoxin"/>
    <property type="match status" value="2"/>
</dbReference>
<dbReference type="Pfam" id="PF13534">
    <property type="entry name" value="Fer4_17"/>
    <property type="match status" value="1"/>
</dbReference>
<sequence>MDQQVLRKREAKCVQDNPPGCTAGCPVHVDVRGMITAIRKGDYDKGYELFHKMVPFPGIISRICAEHCRAGCKRNEIDEPIAINALEKICADKCQNAPKLIIPPLKNQKVAVVGAGLSGLTAVLELSRKGYKVVIFEATGRLGGSIWDIPENRLPRELIRKDFAIFEKLPVEINYNMAIGNRGGSIMSFADLGENFDAVYLGVGCEELNSLDLGLEQDITGRLAIDPVTLATSQAKVFAGGSLRLGCENRSPALSIADGKIAAISIDRFLQGVSLTANRGKEGSYKTSLYTNIAGVKPRPMVTAADPASGYSQEEASQEANRCLACECLECVKACEYLAHYRGYPKKYAREVYNNLSIVMGIHHANKMINSCSLCGLCEQVCPGNLNMGEICQEARQMMVSKGKMPPSAHEFALRDMEFSNSERFVLNRHQPGFTASKMVFFPSCQLAASSPQVIRKIYNFLCEKIDGGVGLMLGCCGAPANWAGQEGLFKKTVQKIERNWRALGSPKVITACPSCFSMFKRNLPDMPVEMIWTVLESIGLPAGTESGMEPQRLAIHDSCTTRHEVELQTSIRNILSKLGHKIEELPHNRDHTTCCGYGGLMIYVNKEVAHKVISKRIKESETDYVTYCAMCRDNFASQGKHVYHLLDMIFSNEQDNLAEREVPGYSQRQENRAHVKTSLLREIWGETVGESQPDVKVTIPKSVRQIMDDRMILVEDVTKVIAYAESTGNRLENPENGHFIVYYQPVAVTYWVEYSPLDDGFVVHNAYSHRIQITN</sequence>
<dbReference type="PROSITE" id="PS00198">
    <property type="entry name" value="4FE4S_FER_1"/>
    <property type="match status" value="1"/>
</dbReference>
<dbReference type="NCBIfam" id="NF045663">
    <property type="entry name" value="diclust_near_Sec"/>
    <property type="match status" value="1"/>
</dbReference>
<accession>A0ABZ3IZZ6</accession>
<dbReference type="Pfam" id="PF13450">
    <property type="entry name" value="NAD_binding_8"/>
    <property type="match status" value="1"/>
</dbReference>
<dbReference type="InterPro" id="IPR028261">
    <property type="entry name" value="DPD_II"/>
</dbReference>
<evidence type="ECO:0000259" key="6">
    <source>
        <dbReference type="PROSITE" id="PS51379"/>
    </source>
</evidence>
<dbReference type="PANTHER" id="PTHR43255:SF1">
    <property type="entry name" value="IRON-SULFUR-BINDING OXIDOREDUCTASE FADF-RELATED"/>
    <property type="match status" value="1"/>
</dbReference>
<organism evidence="7 8">
    <name type="scientific">Sporomusa acidovorans (strain ATCC 49682 / DSM 3132 / Mol)</name>
    <dbReference type="NCBI Taxonomy" id="1123286"/>
    <lineage>
        <taxon>Bacteria</taxon>
        <taxon>Bacillati</taxon>
        <taxon>Bacillota</taxon>
        <taxon>Negativicutes</taxon>
        <taxon>Selenomonadales</taxon>
        <taxon>Sporomusaceae</taxon>
        <taxon>Sporomusa</taxon>
    </lineage>
</organism>
<evidence type="ECO:0000256" key="3">
    <source>
        <dbReference type="ARBA" id="ARBA00023002"/>
    </source>
</evidence>
<evidence type="ECO:0000256" key="5">
    <source>
        <dbReference type="ARBA" id="ARBA00023014"/>
    </source>
</evidence>
<evidence type="ECO:0000256" key="2">
    <source>
        <dbReference type="ARBA" id="ARBA00022723"/>
    </source>
</evidence>
<dbReference type="EMBL" id="CP155571">
    <property type="protein sequence ID" value="XFO71535.1"/>
    <property type="molecule type" value="Genomic_DNA"/>
</dbReference>
<keyword evidence="2" id="KW-0479">Metal-binding</keyword>